<protein>
    <recommendedName>
        <fullName evidence="3">Ribbon-helix-helix protein CopG domain-containing protein</fullName>
    </recommendedName>
</protein>
<dbReference type="InterPro" id="IPR010985">
    <property type="entry name" value="Ribbon_hlx_hlx"/>
</dbReference>
<evidence type="ECO:0008006" key="3">
    <source>
        <dbReference type="Google" id="ProtNLM"/>
    </source>
</evidence>
<organism evidence="1 2">
    <name type="scientific">Crocosphaera subtropica (strain ATCC 51142 / BH68)</name>
    <name type="common">Cyanothece sp. (strain ATCC 51142)</name>
    <dbReference type="NCBI Taxonomy" id="43989"/>
    <lineage>
        <taxon>Bacteria</taxon>
        <taxon>Bacillati</taxon>
        <taxon>Cyanobacteriota</taxon>
        <taxon>Cyanophyceae</taxon>
        <taxon>Oscillatoriophycideae</taxon>
        <taxon>Chroococcales</taxon>
        <taxon>Aphanothecaceae</taxon>
        <taxon>Crocosphaera</taxon>
        <taxon>Crocosphaera subtropica</taxon>
    </lineage>
</organism>
<dbReference type="STRING" id="43989.cce_4924"/>
<reference evidence="1 2" key="1">
    <citation type="journal article" date="2008" name="Proc. Natl. Acad. Sci. U.S.A.">
        <title>The genome of Cyanothece 51142, a unicellular diazotrophic cyanobacterium important in the marine nitrogen cycle.</title>
        <authorList>
            <person name="Welsh E.A."/>
            <person name="Liberton M."/>
            <person name="Stoeckel J."/>
            <person name="Loh T."/>
            <person name="Elvitigala T."/>
            <person name="Wang C."/>
            <person name="Wollam A."/>
            <person name="Fulton R.S."/>
            <person name="Clifton S.W."/>
            <person name="Jacobs J.M."/>
            <person name="Aurora R."/>
            <person name="Ghosh B.K."/>
            <person name="Sherman L.A."/>
            <person name="Smith R.D."/>
            <person name="Wilson R.K."/>
            <person name="Pakrasi H.B."/>
        </authorList>
    </citation>
    <scope>NUCLEOTIDE SEQUENCE [LARGE SCALE GENOMIC DNA]</scope>
    <source>
        <strain evidence="2">ATCC 51142 / BH68</strain>
    </source>
</reference>
<dbReference type="EMBL" id="CP000807">
    <property type="protein sequence ID" value="ACB54270.1"/>
    <property type="molecule type" value="Genomic_DNA"/>
</dbReference>
<sequence length="78" mass="9019">MKTAISIPDDIFTEAEKLAQKLHISRSELYTKAITAYLKNSRSSQITEKLNQVYQDTDSQLPQDITQMQLSSIEKEQW</sequence>
<evidence type="ECO:0000313" key="2">
    <source>
        <dbReference type="Proteomes" id="UP000001203"/>
    </source>
</evidence>
<dbReference type="Proteomes" id="UP000001203">
    <property type="component" value="Chromosome linear"/>
</dbReference>
<dbReference type="GO" id="GO:0006355">
    <property type="term" value="P:regulation of DNA-templated transcription"/>
    <property type="evidence" value="ECO:0007669"/>
    <property type="project" value="InterPro"/>
</dbReference>
<dbReference type="eggNOG" id="COG0864">
    <property type="taxonomic scope" value="Bacteria"/>
</dbReference>
<dbReference type="AlphaFoldDB" id="B1X2A9"/>
<dbReference type="KEGG" id="cyt:cce_4924"/>
<dbReference type="RefSeq" id="WP_009546319.1">
    <property type="nucleotide sequence ID" value="NC_010547.1"/>
</dbReference>
<dbReference type="Gene3D" id="1.10.1220.10">
    <property type="entry name" value="Met repressor-like"/>
    <property type="match status" value="1"/>
</dbReference>
<accession>B1X2A9</accession>
<evidence type="ECO:0000313" key="1">
    <source>
        <dbReference type="EMBL" id="ACB54270.1"/>
    </source>
</evidence>
<dbReference type="HOGENOM" id="CLU_179926_1_0_3"/>
<gene>
    <name evidence="1" type="ordered locus">cce_4924</name>
</gene>
<dbReference type="OrthoDB" id="73061at2"/>
<proteinExistence type="predicted"/>
<dbReference type="InterPro" id="IPR013321">
    <property type="entry name" value="Arc_rbn_hlx_hlx"/>
</dbReference>
<keyword evidence="2" id="KW-1185">Reference proteome</keyword>
<name>B1X2A9_CROS5</name>
<dbReference type="SUPFAM" id="SSF47598">
    <property type="entry name" value="Ribbon-helix-helix"/>
    <property type="match status" value="1"/>
</dbReference>